<dbReference type="KEGG" id="tva:5465821"/>
<evidence type="ECO:0000313" key="1">
    <source>
        <dbReference type="EMBL" id="EAY20284.1"/>
    </source>
</evidence>
<gene>
    <name evidence="1" type="ORF">TVAG_192600</name>
</gene>
<dbReference type="Proteomes" id="UP000001542">
    <property type="component" value="Unassembled WGS sequence"/>
</dbReference>
<organism evidence="1 2">
    <name type="scientific">Trichomonas vaginalis (strain ATCC PRA-98 / G3)</name>
    <dbReference type="NCBI Taxonomy" id="412133"/>
    <lineage>
        <taxon>Eukaryota</taxon>
        <taxon>Metamonada</taxon>
        <taxon>Parabasalia</taxon>
        <taxon>Trichomonadida</taxon>
        <taxon>Trichomonadidae</taxon>
        <taxon>Trichomonas</taxon>
    </lineage>
</organism>
<sequence length="73" mass="8505">MDEIGSIDDQEFPKVVQIIQVKESCYVIFQDEDGFLFKIDILKAKKNFPNKITKYLLDSIPENTTINNNTVFF</sequence>
<dbReference type="EMBL" id="DS113199">
    <property type="protein sequence ID" value="EAY20284.1"/>
    <property type="molecule type" value="Genomic_DNA"/>
</dbReference>
<protein>
    <submittedName>
        <fullName evidence="1">Uncharacterized protein</fullName>
    </submittedName>
</protein>
<keyword evidence="2" id="KW-1185">Reference proteome</keyword>
<accession>A2DGX4</accession>
<dbReference type="InParanoid" id="A2DGX4"/>
<reference evidence="1" key="1">
    <citation type="submission" date="2006-10" db="EMBL/GenBank/DDBJ databases">
        <authorList>
            <person name="Amadeo P."/>
            <person name="Zhao Q."/>
            <person name="Wortman J."/>
            <person name="Fraser-Liggett C."/>
            <person name="Carlton J."/>
        </authorList>
    </citation>
    <scope>NUCLEOTIDE SEQUENCE</scope>
    <source>
        <strain evidence="1">G3</strain>
    </source>
</reference>
<reference evidence="1" key="2">
    <citation type="journal article" date="2007" name="Science">
        <title>Draft genome sequence of the sexually transmitted pathogen Trichomonas vaginalis.</title>
        <authorList>
            <person name="Carlton J.M."/>
            <person name="Hirt R.P."/>
            <person name="Silva J.C."/>
            <person name="Delcher A.L."/>
            <person name="Schatz M."/>
            <person name="Zhao Q."/>
            <person name="Wortman J.R."/>
            <person name="Bidwell S.L."/>
            <person name="Alsmark U.C.M."/>
            <person name="Besteiro S."/>
            <person name="Sicheritz-Ponten T."/>
            <person name="Noel C.J."/>
            <person name="Dacks J.B."/>
            <person name="Foster P.G."/>
            <person name="Simillion C."/>
            <person name="Van de Peer Y."/>
            <person name="Miranda-Saavedra D."/>
            <person name="Barton G.J."/>
            <person name="Westrop G.D."/>
            <person name="Mueller S."/>
            <person name="Dessi D."/>
            <person name="Fiori P.L."/>
            <person name="Ren Q."/>
            <person name="Paulsen I."/>
            <person name="Zhang H."/>
            <person name="Bastida-Corcuera F.D."/>
            <person name="Simoes-Barbosa A."/>
            <person name="Brown M.T."/>
            <person name="Hayes R.D."/>
            <person name="Mukherjee M."/>
            <person name="Okumura C.Y."/>
            <person name="Schneider R."/>
            <person name="Smith A.J."/>
            <person name="Vanacova S."/>
            <person name="Villalvazo M."/>
            <person name="Haas B.J."/>
            <person name="Pertea M."/>
            <person name="Feldblyum T.V."/>
            <person name="Utterback T.R."/>
            <person name="Shu C.L."/>
            <person name="Osoegawa K."/>
            <person name="de Jong P.J."/>
            <person name="Hrdy I."/>
            <person name="Horvathova L."/>
            <person name="Zubacova Z."/>
            <person name="Dolezal P."/>
            <person name="Malik S.B."/>
            <person name="Logsdon J.M. Jr."/>
            <person name="Henze K."/>
            <person name="Gupta A."/>
            <person name="Wang C.C."/>
            <person name="Dunne R.L."/>
            <person name="Upcroft J.A."/>
            <person name="Upcroft P."/>
            <person name="White O."/>
            <person name="Salzberg S.L."/>
            <person name="Tang P."/>
            <person name="Chiu C.-H."/>
            <person name="Lee Y.-S."/>
            <person name="Embley T.M."/>
            <person name="Coombs G.H."/>
            <person name="Mottram J.C."/>
            <person name="Tachezy J."/>
            <person name="Fraser-Liggett C.M."/>
            <person name="Johnson P.J."/>
        </authorList>
    </citation>
    <scope>NUCLEOTIDE SEQUENCE [LARGE SCALE GENOMIC DNA]</scope>
    <source>
        <strain evidence="1">G3</strain>
    </source>
</reference>
<dbReference type="RefSeq" id="XP_001581270.1">
    <property type="nucleotide sequence ID" value="XM_001581220.1"/>
</dbReference>
<evidence type="ECO:0000313" key="2">
    <source>
        <dbReference type="Proteomes" id="UP000001542"/>
    </source>
</evidence>
<dbReference type="VEuPathDB" id="TrichDB:TVAGG3_0319040"/>
<name>A2DGX4_TRIV3</name>
<proteinExistence type="predicted"/>
<dbReference type="VEuPathDB" id="TrichDB:TVAG_192600"/>
<dbReference type="AlphaFoldDB" id="A2DGX4"/>